<evidence type="ECO:0000313" key="2">
    <source>
        <dbReference type="EMBL" id="MBW0484035.1"/>
    </source>
</evidence>
<reference evidence="2" key="1">
    <citation type="submission" date="2021-03" db="EMBL/GenBank/DDBJ databases">
        <title>Draft genome sequence of rust myrtle Austropuccinia psidii MF-1, a brazilian biotype.</title>
        <authorList>
            <person name="Quecine M.C."/>
            <person name="Pachon D.M.R."/>
            <person name="Bonatelli M.L."/>
            <person name="Correr F.H."/>
            <person name="Franceschini L.M."/>
            <person name="Leite T.F."/>
            <person name="Margarido G.R.A."/>
            <person name="Almeida C.A."/>
            <person name="Ferrarezi J.A."/>
            <person name="Labate C.A."/>
        </authorList>
    </citation>
    <scope>NUCLEOTIDE SEQUENCE</scope>
    <source>
        <strain evidence="2">MF-1</strain>
    </source>
</reference>
<keyword evidence="3" id="KW-1185">Reference proteome</keyword>
<protein>
    <recommendedName>
        <fullName evidence="1">Reverse transcriptase Ty1/copia-type domain-containing protein</fullName>
    </recommendedName>
</protein>
<dbReference type="InterPro" id="IPR013103">
    <property type="entry name" value="RVT_2"/>
</dbReference>
<evidence type="ECO:0000313" key="3">
    <source>
        <dbReference type="Proteomes" id="UP000765509"/>
    </source>
</evidence>
<name>A0A9Q3CJP1_9BASI</name>
<dbReference type="OrthoDB" id="3054497at2759"/>
<feature type="domain" description="Reverse transcriptase Ty1/copia-type" evidence="1">
    <location>
        <begin position="12"/>
        <end position="179"/>
    </location>
</feature>
<comment type="caution">
    <text evidence="2">The sequence shown here is derived from an EMBL/GenBank/DDBJ whole genome shotgun (WGS) entry which is preliminary data.</text>
</comment>
<dbReference type="AlphaFoldDB" id="A0A9Q3CJP1"/>
<proteinExistence type="predicted"/>
<gene>
    <name evidence="2" type="ORF">O181_023750</name>
</gene>
<dbReference type="Pfam" id="PF07727">
    <property type="entry name" value="RVT_2"/>
    <property type="match status" value="1"/>
</dbReference>
<organism evidence="2 3">
    <name type="scientific">Austropuccinia psidii MF-1</name>
    <dbReference type="NCBI Taxonomy" id="1389203"/>
    <lineage>
        <taxon>Eukaryota</taxon>
        <taxon>Fungi</taxon>
        <taxon>Dikarya</taxon>
        <taxon>Basidiomycota</taxon>
        <taxon>Pucciniomycotina</taxon>
        <taxon>Pucciniomycetes</taxon>
        <taxon>Pucciniales</taxon>
        <taxon>Sphaerophragmiaceae</taxon>
        <taxon>Austropuccinia</taxon>
    </lineage>
</organism>
<dbReference type="EMBL" id="AVOT02007501">
    <property type="protein sequence ID" value="MBW0484035.1"/>
    <property type="molecule type" value="Genomic_DNA"/>
</dbReference>
<dbReference type="Proteomes" id="UP000765509">
    <property type="component" value="Unassembled WGS sequence"/>
</dbReference>
<evidence type="ECO:0000259" key="1">
    <source>
        <dbReference type="Pfam" id="PF07727"/>
    </source>
</evidence>
<accession>A0A9Q3CJP1</accession>
<sequence>MVNPNSEGDIIWHKARIVVQGHCQIKGIEFEETFAPTPTFTSLRCIFAIASKLCWEVQTFDIMTAYLHSGLEESIYVCPPQGLAARQNKALYGLKQAGQCWWQHLQEILSSVGFESNMEDQSTYIYEKGNDRDLLWIHVDDGVLGASSMYLMNDLKVKLEERILRKWDIGIHRIVGIEV</sequence>